<feature type="compositionally biased region" description="Basic and acidic residues" evidence="1">
    <location>
        <begin position="7"/>
        <end position="16"/>
    </location>
</feature>
<dbReference type="VEuPathDB" id="AmoebaDB:NfTy_052270"/>
<feature type="compositionally biased region" description="Polar residues" evidence="1">
    <location>
        <begin position="32"/>
        <end position="42"/>
    </location>
</feature>
<feature type="region of interest" description="Disordered" evidence="1">
    <location>
        <begin position="472"/>
        <end position="500"/>
    </location>
</feature>
<gene>
    <name evidence="2" type="ORF">FDP41_005185</name>
</gene>
<feature type="compositionally biased region" description="Acidic residues" evidence="1">
    <location>
        <begin position="83"/>
        <end position="96"/>
    </location>
</feature>
<evidence type="ECO:0000256" key="1">
    <source>
        <dbReference type="SAM" id="MobiDB-lite"/>
    </source>
</evidence>
<feature type="region of interest" description="Disordered" evidence="1">
    <location>
        <begin position="1"/>
        <end position="62"/>
    </location>
</feature>
<proteinExistence type="predicted"/>
<feature type="compositionally biased region" description="Acidic residues" evidence="1">
    <location>
        <begin position="369"/>
        <end position="385"/>
    </location>
</feature>
<dbReference type="VEuPathDB" id="AmoebaDB:NF0104450"/>
<feature type="compositionally biased region" description="Low complexity" evidence="1">
    <location>
        <begin position="623"/>
        <end position="655"/>
    </location>
</feature>
<comment type="caution">
    <text evidence="2">The sequence shown here is derived from an EMBL/GenBank/DDBJ whole genome shotgun (WGS) entry which is preliminary data.</text>
</comment>
<dbReference type="AlphaFoldDB" id="A0A6A5BNX0"/>
<feature type="compositionally biased region" description="Polar residues" evidence="1">
    <location>
        <begin position="129"/>
        <end position="139"/>
    </location>
</feature>
<feature type="compositionally biased region" description="Acidic residues" evidence="1">
    <location>
        <begin position="485"/>
        <end position="500"/>
    </location>
</feature>
<feature type="compositionally biased region" description="Low complexity" evidence="1">
    <location>
        <begin position="716"/>
        <end position="730"/>
    </location>
</feature>
<evidence type="ECO:0000313" key="2">
    <source>
        <dbReference type="EMBL" id="KAF0975858.1"/>
    </source>
</evidence>
<feature type="compositionally biased region" description="Basic residues" evidence="1">
    <location>
        <begin position="142"/>
        <end position="155"/>
    </location>
</feature>
<feature type="compositionally biased region" description="Acidic residues" evidence="1">
    <location>
        <begin position="43"/>
        <end position="59"/>
    </location>
</feature>
<feature type="region of interest" description="Disordered" evidence="1">
    <location>
        <begin position="261"/>
        <end position="405"/>
    </location>
</feature>
<feature type="region of interest" description="Disordered" evidence="1">
    <location>
        <begin position="77"/>
        <end position="97"/>
    </location>
</feature>
<feature type="compositionally biased region" description="Polar residues" evidence="1">
    <location>
        <begin position="327"/>
        <end position="340"/>
    </location>
</feature>
<sequence length="744" mass="84489">MAEIETENSHRRNHLMEDEDVNNEDIIKVYPSSPSQQQNVESSSDEEQQTLEFDDEDDGGAQARKIKQLALLKTSIGGRSGLDDLDALMDGEDAPIDESLLYSIKRKSLLTGEEQAMDGQQDEEEGASDFNSTENTTSSDAKKKKKNKISKKKQKEVKDLEDAVYAQYKRTKEVDEDLPQRALKHIFKLEELVPKILTHLTPMVDTFTSHKRPLKPEIKVDKFINATEKVQYKHALLSSDDEDSSEDDDFDLVVTKDISAQSADSIKEDASDEDLMEEDEDDQNEEMEILNVDPIAPTAPSETSEEGTKAEQSPVQEQEEGKESVHTETTTISAVDTTASEIKDTFNDPLVPQTLTLAPEEQITNKEANDDEEPEAETSSDEEEQSDKQEKKKPELLEEEKQQRELQRKLAIKQYIEEMKAEAKAAEAYMSDECEEEDDDGNVLNYRTLDDIHNLDDKELEKEIESFIEFNESDEESAVQRSEVESEITDITDEEEEEDDEILSVMSFGDDDNNLPSRNRKLVKKEYTPQMLKEHFEKNRELLESMKRQDGGYGPFSARTSRLLNLTLSKFAIPQSAVEDDKKKLDQRKERLELETKKKEAEKRQVEAYRNALKKRKRELLASQEATTSEQDSQSSSVVSPSPSHSLPSLSFSLTNSQEVLSIIQQTPTTSTSQAPPSRPSHNKHAAPKSSFLNNTNRQKAKQFVARQEQKKQKQSKQSISVFSLSSSSTEKPKKKKKTSHKKK</sequence>
<dbReference type="OrthoDB" id="10482952at2759"/>
<feature type="region of interest" description="Disordered" evidence="1">
    <location>
        <begin position="112"/>
        <end position="156"/>
    </location>
</feature>
<reference evidence="2 3" key="1">
    <citation type="journal article" date="2019" name="Sci. Rep.">
        <title>Nanopore sequencing improves the draft genome of the human pathogenic amoeba Naegleria fowleri.</title>
        <authorList>
            <person name="Liechti N."/>
            <person name="Schurch N."/>
            <person name="Bruggmann R."/>
            <person name="Wittwer M."/>
        </authorList>
    </citation>
    <scope>NUCLEOTIDE SEQUENCE [LARGE SCALE GENOMIC DNA]</scope>
    <source>
        <strain evidence="2 3">ATCC 30894</strain>
    </source>
</reference>
<dbReference type="RefSeq" id="XP_044560571.1">
    <property type="nucleotide sequence ID" value="XM_044708682.1"/>
</dbReference>
<protein>
    <submittedName>
        <fullName evidence="2">Uncharacterized protein</fullName>
    </submittedName>
</protein>
<name>A0A6A5BNX0_NAEFO</name>
<feature type="compositionally biased region" description="Acidic residues" evidence="1">
    <location>
        <begin position="270"/>
        <end position="288"/>
    </location>
</feature>
<keyword evidence="3" id="KW-1185">Reference proteome</keyword>
<dbReference type="EMBL" id="VFQX01000043">
    <property type="protein sequence ID" value="KAF0975858.1"/>
    <property type="molecule type" value="Genomic_DNA"/>
</dbReference>
<feature type="region of interest" description="Disordered" evidence="1">
    <location>
        <begin position="616"/>
        <end position="744"/>
    </location>
</feature>
<dbReference type="OMA" id="TENSHRR"/>
<feature type="compositionally biased region" description="Basic and acidic residues" evidence="1">
    <location>
        <begin position="386"/>
        <end position="405"/>
    </location>
</feature>
<evidence type="ECO:0000313" key="3">
    <source>
        <dbReference type="Proteomes" id="UP000444721"/>
    </source>
</evidence>
<organism evidence="2 3">
    <name type="scientific">Naegleria fowleri</name>
    <name type="common">Brain eating amoeba</name>
    <dbReference type="NCBI Taxonomy" id="5763"/>
    <lineage>
        <taxon>Eukaryota</taxon>
        <taxon>Discoba</taxon>
        <taxon>Heterolobosea</taxon>
        <taxon>Tetramitia</taxon>
        <taxon>Eutetramitia</taxon>
        <taxon>Vahlkampfiidae</taxon>
        <taxon>Naegleria</taxon>
    </lineage>
</organism>
<feature type="compositionally biased region" description="Basic residues" evidence="1">
    <location>
        <begin position="733"/>
        <end position="744"/>
    </location>
</feature>
<dbReference type="VEuPathDB" id="AmoebaDB:FDP41_005185"/>
<accession>A0A6A5BNX0</accession>
<feature type="compositionally biased region" description="Low complexity" evidence="1">
    <location>
        <begin position="665"/>
        <end position="676"/>
    </location>
</feature>
<dbReference type="Proteomes" id="UP000444721">
    <property type="component" value="Unassembled WGS sequence"/>
</dbReference>
<dbReference type="GeneID" id="68112403"/>